<dbReference type="RefSeq" id="XP_014257043.1">
    <property type="nucleotide sequence ID" value="XM_014401557.1"/>
</dbReference>
<dbReference type="InterPro" id="IPR029058">
    <property type="entry name" value="AB_hydrolase_fold"/>
</dbReference>
<dbReference type="SUPFAM" id="SSF53474">
    <property type="entry name" value="alpha/beta-Hydrolases"/>
    <property type="match status" value="1"/>
</dbReference>
<dbReference type="Pfam" id="PF00135">
    <property type="entry name" value="COesterase"/>
    <property type="match status" value="1"/>
</dbReference>
<dbReference type="EnsemblMetazoa" id="XM_014401557.1">
    <property type="protein sequence ID" value="XP_014257043.1"/>
    <property type="gene ID" value="LOC106670890"/>
</dbReference>
<dbReference type="Proteomes" id="UP000494040">
    <property type="component" value="Unassembled WGS sequence"/>
</dbReference>
<dbReference type="PANTHER" id="PTHR11559">
    <property type="entry name" value="CARBOXYLESTERASE"/>
    <property type="match status" value="1"/>
</dbReference>
<evidence type="ECO:0000313" key="3">
    <source>
        <dbReference type="EnsemblMetazoa" id="XP_014257043.1"/>
    </source>
</evidence>
<evidence type="ECO:0000259" key="2">
    <source>
        <dbReference type="Pfam" id="PF00135"/>
    </source>
</evidence>
<proteinExistence type="predicted"/>
<evidence type="ECO:0000313" key="4">
    <source>
        <dbReference type="Proteomes" id="UP000494040"/>
    </source>
</evidence>
<organism evidence="3 4">
    <name type="scientific">Cimex lectularius</name>
    <name type="common">Bed bug</name>
    <name type="synonym">Acanthia lectularia</name>
    <dbReference type="NCBI Taxonomy" id="79782"/>
    <lineage>
        <taxon>Eukaryota</taxon>
        <taxon>Metazoa</taxon>
        <taxon>Ecdysozoa</taxon>
        <taxon>Arthropoda</taxon>
        <taxon>Hexapoda</taxon>
        <taxon>Insecta</taxon>
        <taxon>Pterygota</taxon>
        <taxon>Neoptera</taxon>
        <taxon>Paraneoptera</taxon>
        <taxon>Hemiptera</taxon>
        <taxon>Heteroptera</taxon>
        <taxon>Panheteroptera</taxon>
        <taxon>Cimicomorpha</taxon>
        <taxon>Cimicidae</taxon>
        <taxon>Cimex</taxon>
    </lineage>
</organism>
<keyword evidence="1" id="KW-0325">Glycoprotein</keyword>
<dbReference type="AlphaFoldDB" id="A0A8I6S4N6"/>
<sequence>MFFELKKNIWFFTTFISYWKVAKFPSNLIGDVSITMDGQLYMSFEGIRYAQPAIDDLRFKDPVPINEMVYLKKRVECLERDPSTSELVGEEDCLVLNVYTPVQFEHRVFPVLVWIHGTPFRAGSSQQGRYGPQRLIDQNLVVVTMSYRLGPLGFASLGHKELSGNFGLKDQQLAIKWVLKNIDRFGGDAAMVTLGGEGLGAAFVQYHMSGEISRNISRAITIGGSWLAPWAFSTTARVKKETERLANLLDCSTCNGTVTISEPIRVLHNVRSKEGVVHGTVEQSAYRTGLVSCEQATASCMRSLDPKLIVKKAYDMPQVILPFLPTVDGDVLTNDPWIKRNSVHKYSLLMGLTKSEGSIIKSIGVIQDWNEQALKSAFDTFINGGVVRGRRFPKDTPGLQDKVATLYQGEDVKDQLADLVTDSWFMFPAMIDAMYNRGRVEVFMFAFDNQNSQMGCTLPRQTNQQSHGDQMPFMFLIEKCSFFKPNELYARNFSAMIANFVYQRDPGLKPYWEDKNLFTIRNAIYKPSFFQGIDDKLSRRLEHWKALNLL</sequence>
<dbReference type="InterPro" id="IPR002018">
    <property type="entry name" value="CarbesteraseB"/>
</dbReference>
<evidence type="ECO:0000256" key="1">
    <source>
        <dbReference type="ARBA" id="ARBA00023180"/>
    </source>
</evidence>
<protein>
    <recommendedName>
        <fullName evidence="2">Carboxylesterase type B domain-containing protein</fullName>
    </recommendedName>
</protein>
<dbReference type="Gene3D" id="3.40.50.1820">
    <property type="entry name" value="alpha/beta hydrolase"/>
    <property type="match status" value="1"/>
</dbReference>
<dbReference type="GeneID" id="106670890"/>
<dbReference type="OrthoDB" id="19653at2759"/>
<reference evidence="3" key="1">
    <citation type="submission" date="2022-01" db="UniProtKB">
        <authorList>
            <consortium name="EnsemblMetazoa"/>
        </authorList>
    </citation>
    <scope>IDENTIFICATION</scope>
</reference>
<feature type="domain" description="Carboxylesterase type B" evidence="2">
    <location>
        <begin position="32"/>
        <end position="513"/>
    </location>
</feature>
<keyword evidence="4" id="KW-1185">Reference proteome</keyword>
<accession>A0A8I6S4N6</accession>
<dbReference type="InterPro" id="IPR050309">
    <property type="entry name" value="Type-B_Carboxylest/Lipase"/>
</dbReference>
<name>A0A8I6S4N6_CIMLE</name>